<protein>
    <submittedName>
        <fullName evidence="2">Uncharacterized protein</fullName>
    </submittedName>
</protein>
<sequence>MSPTHRNYWAADEKAYLLFYVAHAIPSDAIVVLLQLKAPRPGQLIRTEAAISLKQRQLRREYNLDDSQGAPEPAKIRQFLSSYILKLYERGVLMGRGLEMIVEEE</sequence>
<dbReference type="Proteomes" id="UP000326924">
    <property type="component" value="Unassembled WGS sequence"/>
</dbReference>
<dbReference type="InParanoid" id="A0A5J5EHY9"/>
<keyword evidence="1" id="KW-1133">Transmembrane helix</keyword>
<keyword evidence="3" id="KW-1185">Reference proteome</keyword>
<proteinExistence type="predicted"/>
<organism evidence="2 3">
    <name type="scientific">Sphaerosporella brunnea</name>
    <dbReference type="NCBI Taxonomy" id="1250544"/>
    <lineage>
        <taxon>Eukaryota</taxon>
        <taxon>Fungi</taxon>
        <taxon>Dikarya</taxon>
        <taxon>Ascomycota</taxon>
        <taxon>Pezizomycotina</taxon>
        <taxon>Pezizomycetes</taxon>
        <taxon>Pezizales</taxon>
        <taxon>Pyronemataceae</taxon>
        <taxon>Sphaerosporella</taxon>
    </lineage>
</organism>
<name>A0A5J5EHY9_9PEZI</name>
<dbReference type="EMBL" id="VXIS01000272">
    <property type="protein sequence ID" value="KAA8895322.1"/>
    <property type="molecule type" value="Genomic_DNA"/>
</dbReference>
<evidence type="ECO:0000313" key="3">
    <source>
        <dbReference type="Proteomes" id="UP000326924"/>
    </source>
</evidence>
<reference evidence="2 3" key="1">
    <citation type="submission" date="2019-09" db="EMBL/GenBank/DDBJ databases">
        <title>Draft genome of the ectomycorrhizal ascomycete Sphaerosporella brunnea.</title>
        <authorList>
            <consortium name="DOE Joint Genome Institute"/>
            <person name="Benucci G.M."/>
            <person name="Marozzi G."/>
            <person name="Antonielli L."/>
            <person name="Sanchez S."/>
            <person name="Marco P."/>
            <person name="Wang X."/>
            <person name="Falini L.B."/>
            <person name="Barry K."/>
            <person name="Haridas S."/>
            <person name="Lipzen A."/>
            <person name="Labutti K."/>
            <person name="Grigoriev I.V."/>
            <person name="Murat C."/>
            <person name="Martin F."/>
            <person name="Albertini E."/>
            <person name="Donnini D."/>
            <person name="Bonito G."/>
        </authorList>
    </citation>
    <scope>NUCLEOTIDE SEQUENCE [LARGE SCALE GENOMIC DNA]</scope>
    <source>
        <strain evidence="2 3">Sb_GMNB300</strain>
    </source>
</reference>
<keyword evidence="1" id="KW-0472">Membrane</keyword>
<gene>
    <name evidence="2" type="ORF">FN846DRAFT_911889</name>
</gene>
<evidence type="ECO:0000256" key="1">
    <source>
        <dbReference type="SAM" id="Phobius"/>
    </source>
</evidence>
<accession>A0A5J5EHY9</accession>
<comment type="caution">
    <text evidence="2">The sequence shown here is derived from an EMBL/GenBank/DDBJ whole genome shotgun (WGS) entry which is preliminary data.</text>
</comment>
<keyword evidence="1" id="KW-0812">Transmembrane</keyword>
<evidence type="ECO:0000313" key="2">
    <source>
        <dbReference type="EMBL" id="KAA8895322.1"/>
    </source>
</evidence>
<dbReference type="AlphaFoldDB" id="A0A5J5EHY9"/>
<feature type="transmembrane region" description="Helical" evidence="1">
    <location>
        <begin position="15"/>
        <end position="36"/>
    </location>
</feature>